<name>A0A6H3F507_9BACT</name>
<dbReference type="PANTHER" id="PTHR41259:SF1">
    <property type="entry name" value="DOUBLE-STRAND BREAK REPAIR RAD50 ATPASE, PUTATIVE-RELATED"/>
    <property type="match status" value="1"/>
</dbReference>
<evidence type="ECO:0000256" key="1">
    <source>
        <dbReference type="SAM" id="Coils"/>
    </source>
</evidence>
<dbReference type="InterPro" id="IPR038734">
    <property type="entry name" value="YhaN_AAA"/>
</dbReference>
<keyword evidence="5" id="KW-1185">Reference proteome</keyword>
<dbReference type="SUPFAM" id="SSF52540">
    <property type="entry name" value="P-loop containing nucleoside triphosphate hydrolases"/>
    <property type="match status" value="1"/>
</dbReference>
<dbReference type="PANTHER" id="PTHR41259">
    <property type="entry name" value="DOUBLE-STRAND BREAK REPAIR RAD50 ATPASE, PUTATIVE-RELATED"/>
    <property type="match status" value="1"/>
</dbReference>
<feature type="coiled-coil region" evidence="1">
    <location>
        <begin position="510"/>
        <end position="589"/>
    </location>
</feature>
<accession>A0A6H3F507</accession>
<keyword evidence="1" id="KW-0175">Coiled coil</keyword>
<evidence type="ECO:0000313" key="4">
    <source>
        <dbReference type="EMBL" id="TBH79681.1"/>
    </source>
</evidence>
<keyword evidence="2" id="KW-1133">Transmembrane helix</keyword>
<gene>
    <name evidence="4" type="ORF">EB812_07175</name>
</gene>
<organism evidence="4 5">
    <name type="scientific">Desulfovibrio legallii</name>
    <dbReference type="NCBI Taxonomy" id="571438"/>
    <lineage>
        <taxon>Bacteria</taxon>
        <taxon>Pseudomonadati</taxon>
        <taxon>Thermodesulfobacteriota</taxon>
        <taxon>Desulfovibrionia</taxon>
        <taxon>Desulfovibrionales</taxon>
        <taxon>Desulfovibrionaceae</taxon>
        <taxon>Desulfovibrio</taxon>
    </lineage>
</organism>
<feature type="coiled-coil region" evidence="1">
    <location>
        <begin position="729"/>
        <end position="770"/>
    </location>
</feature>
<feature type="coiled-coil region" evidence="1">
    <location>
        <begin position="860"/>
        <end position="908"/>
    </location>
</feature>
<evidence type="ECO:0000256" key="2">
    <source>
        <dbReference type="SAM" id="Phobius"/>
    </source>
</evidence>
<dbReference type="InterPro" id="IPR027417">
    <property type="entry name" value="P-loop_NTPase"/>
</dbReference>
<feature type="coiled-coil region" evidence="1">
    <location>
        <begin position="278"/>
        <end position="399"/>
    </location>
</feature>
<keyword evidence="2" id="KW-0472">Membrane</keyword>
<feature type="transmembrane region" description="Helical" evidence="2">
    <location>
        <begin position="643"/>
        <end position="661"/>
    </location>
</feature>
<dbReference type="Gene3D" id="3.40.50.300">
    <property type="entry name" value="P-loop containing nucleotide triphosphate hydrolases"/>
    <property type="match status" value="2"/>
</dbReference>
<proteinExistence type="predicted"/>
<feature type="domain" description="YhaN AAA" evidence="3">
    <location>
        <begin position="1"/>
        <end position="203"/>
    </location>
</feature>
<comment type="caution">
    <text evidence="4">The sequence shown here is derived from an EMBL/GenBank/DDBJ whole genome shotgun (WGS) entry which is preliminary data.</text>
</comment>
<evidence type="ECO:0000259" key="3">
    <source>
        <dbReference type="Pfam" id="PF13514"/>
    </source>
</evidence>
<feature type="transmembrane region" description="Helical" evidence="2">
    <location>
        <begin position="604"/>
        <end position="623"/>
    </location>
</feature>
<reference evidence="4 5" key="1">
    <citation type="submission" date="2018-12" db="EMBL/GenBank/DDBJ databases">
        <title>First genome draft of Desulfovibrio legallis sp. nov.</title>
        <authorList>
            <person name="Ben Dhia O."/>
            <person name="Najjari A."/>
            <person name="Ferjani R."/>
            <person name="Fhoula I."/>
            <person name="Fardeau M.-L."/>
            <person name="Boudabbous A."/>
            <person name="Ouzari H.I."/>
        </authorList>
    </citation>
    <scope>NUCLEOTIDE SEQUENCE [LARGE SCALE GENOMIC DNA]</scope>
    <source>
        <strain evidence="4 5">H1T</strain>
    </source>
</reference>
<evidence type="ECO:0000313" key="5">
    <source>
        <dbReference type="Proteomes" id="UP000292919"/>
    </source>
</evidence>
<keyword evidence="2" id="KW-0812">Transmembrane</keyword>
<protein>
    <recommendedName>
        <fullName evidence="3">YhaN AAA domain-containing protein</fullName>
    </recommendedName>
</protein>
<feature type="coiled-coil region" evidence="1">
    <location>
        <begin position="185"/>
        <end position="243"/>
    </location>
</feature>
<dbReference type="Proteomes" id="UP000292919">
    <property type="component" value="Unassembled WGS sequence"/>
</dbReference>
<dbReference type="EMBL" id="SIXC01000007">
    <property type="protein sequence ID" value="TBH79681.1"/>
    <property type="molecule type" value="Genomic_DNA"/>
</dbReference>
<sequence length="1325" mass="145368">MYIQSFHIDGFGIFADIGVEKLSPGLNIFLGENEAGKSTCLEFLRTTLTGYPSPHSNEGKALPGPLRGGRAGGSLTLNARGTGLLRLTRRPGAGGLTLLDNAGHPLEADVLQRLLAGVDREVYRKVFGFSLTELEDLKSLTGEGVRNALYGASFGPGLRSPAEALKALETRQAALFKPGGSVPQLNKALRQLTDLRKKMAELEQESAGYDALAAELAASREHLRQTRHRRTALEAERRQLERRRNVWLQWNEWRMAGTQLERLEPEGAAFPEDGRARLARAQEAGESCRRQLAAEEEKLRLLRERRDAVTLDPPLLAALPALRRLTERKSGFRQAEGALAAQETACRRAEENLQRELARLGPDWTCERIRATDRSLFAREDLEKQAREMDAAMSAHQAAVGTLHQCNQETAAAKREAATAAQALELLPTPTAVVDDQTRDDLRQALARHEEASRQRPGRLAAVQEARTTFARAYAPLRLSGATADEKDEQEAGRILDNLLARQDEALQLAAAVQTQLAQAETAAQDVRRSEDDVADVRNRMERLREEQRALNGPAREVLESQTTALRQLRALSSTLATEQERLAELEGRLISETPARSIKNLPLLLLGAALFLAGAGTLLAAWRLGVTSLPLTQGLEMPVNLWSGYLILFCGVGFLAAGLPHDGPERRRRKNEFAHLQSRRDACAAHVAELKEQARQLCATADVPDLDMVTLEATEVRLERERELCFREERARKDMETLRQALDQARAELAHLQTVHAAAEAQVQQVRRRWHEFLLALHVGAVPAPEGAAAFFAKVEAARLALGGVAAARTELEALEADMCAQETRLRTVPAVADLLPEPADAAALTRAVRQVLDACRDAEAAREQRIKAEAVLHNAQSECRRATDRQNRAAAAQQQAEERLAAARQTWTASLEGLGLGADLNPETVRQAFASMDTCLAAAAELERAQTVLAQSRAELSALREPLESLLHELQRQPERDADGTPRWLESLDAALTAAENAAAAQAQHDVLERRAVEQADSVAAATAALEAADLARQSLLALAGAQDAEHFLRLAALHEERTALRQRRQYLEDALSQAADGAPLEDFLAGFEAADQESQERRCAAIDEELPALVEREDALVKKTGELANRVEALSRADALSRLRQQEASLLESMERLAAGWSRAALARALLESAKRAFEQERQPEVIRLASQIFCRITGRRWRGISASLEDASLRILPAEGEAAGPETLSRGAREQAYLALRLAYIKNHAVHATPLPVIMDEVLVNFDPQRAERTARAFVDLTGGDPEAAHQLLYFTCQPHTVDLLRKADPGAALLLVEDGRIRPA</sequence>
<dbReference type="Pfam" id="PF13514">
    <property type="entry name" value="AAA_27"/>
    <property type="match status" value="1"/>
</dbReference>
<dbReference type="RefSeq" id="WP_130957974.1">
    <property type="nucleotide sequence ID" value="NZ_JBHSHA010000008.1"/>
</dbReference>